<comment type="caution">
    <text evidence="11">The sequence shown here is derived from an EMBL/GenBank/DDBJ whole genome shotgun (WGS) entry which is preliminary data.</text>
</comment>
<dbReference type="PROSITE" id="PS50893">
    <property type="entry name" value="ABC_TRANSPORTER_2"/>
    <property type="match status" value="1"/>
</dbReference>
<dbReference type="GO" id="GO:0005524">
    <property type="term" value="F:ATP binding"/>
    <property type="evidence" value="ECO:0007669"/>
    <property type="project" value="UniProtKB-KW"/>
</dbReference>
<dbReference type="Gene3D" id="3.40.50.300">
    <property type="entry name" value="P-loop containing nucleotide triphosphate hydrolases"/>
    <property type="match status" value="1"/>
</dbReference>
<accession>A0A167QN48</accession>
<name>A0A167QN48_CORFA</name>
<evidence type="ECO:0000313" key="12">
    <source>
        <dbReference type="Proteomes" id="UP000076744"/>
    </source>
</evidence>
<sequence>MSAGFAGFCLSQATQLSDKVLALIFSFNNLSVVMQTFQRVREYAQLAPEKDCVTKSSENVPASWPKTGTVELRNVTVRYNPNGQDILKNISLRIEPGSRVAIVGRTGSGKSTLISSLLGFTKVVSGQILHDGVDLQAISYKRLRHCISTIPQEAQLFQGTLASNLDPSETVPEVELQDALDVCQRILRSADEEGATATGLADSTTNDAFTERLTLSTMVKTKGENFSHGQRQVLSLCRVLIRRSKLVLLDEATSSMDARTDAGVQEVLRTELSRAGSENRVLITVAHRLQTIMDYDRVVVMGSGRILEVGSPNDLMAKRSTFYDMVMHTGEKQLPPKTDQLIDEKAG</sequence>
<evidence type="ECO:0000256" key="9">
    <source>
        <dbReference type="ARBA" id="ARBA00023180"/>
    </source>
</evidence>
<dbReference type="RefSeq" id="XP_018702282.1">
    <property type="nucleotide sequence ID" value="XM_018850637.1"/>
</dbReference>
<keyword evidence="2" id="KW-0813">Transport</keyword>
<dbReference type="GeneID" id="30023325"/>
<dbReference type="InterPro" id="IPR003439">
    <property type="entry name" value="ABC_transporter-like_ATP-bd"/>
</dbReference>
<keyword evidence="4" id="KW-0677">Repeat</keyword>
<evidence type="ECO:0000256" key="2">
    <source>
        <dbReference type="ARBA" id="ARBA00022448"/>
    </source>
</evidence>
<comment type="subcellular location">
    <subcellularLocation>
        <location evidence="1">Membrane</location>
        <topology evidence="1">Multi-pass membrane protein</topology>
    </subcellularLocation>
</comment>
<dbReference type="Proteomes" id="UP000076744">
    <property type="component" value="Unassembled WGS sequence"/>
</dbReference>
<dbReference type="GO" id="GO:0016020">
    <property type="term" value="C:membrane"/>
    <property type="evidence" value="ECO:0007669"/>
    <property type="project" value="UniProtKB-SubCell"/>
</dbReference>
<dbReference type="Pfam" id="PF00005">
    <property type="entry name" value="ABC_tran"/>
    <property type="match status" value="1"/>
</dbReference>
<dbReference type="GO" id="GO:0016887">
    <property type="term" value="F:ATP hydrolysis activity"/>
    <property type="evidence" value="ECO:0007669"/>
    <property type="project" value="InterPro"/>
</dbReference>
<dbReference type="STRING" id="1081104.A0A167QN48"/>
<dbReference type="SUPFAM" id="SSF52540">
    <property type="entry name" value="P-loop containing nucleoside triphosphate hydrolases"/>
    <property type="match status" value="1"/>
</dbReference>
<dbReference type="InterPro" id="IPR017871">
    <property type="entry name" value="ABC_transporter-like_CS"/>
</dbReference>
<evidence type="ECO:0000256" key="7">
    <source>
        <dbReference type="ARBA" id="ARBA00022989"/>
    </source>
</evidence>
<organism evidence="11 12">
    <name type="scientific">Cordyceps fumosorosea (strain ARSEF 2679)</name>
    <name type="common">Isaria fumosorosea</name>
    <dbReference type="NCBI Taxonomy" id="1081104"/>
    <lineage>
        <taxon>Eukaryota</taxon>
        <taxon>Fungi</taxon>
        <taxon>Dikarya</taxon>
        <taxon>Ascomycota</taxon>
        <taxon>Pezizomycotina</taxon>
        <taxon>Sordariomycetes</taxon>
        <taxon>Hypocreomycetidae</taxon>
        <taxon>Hypocreales</taxon>
        <taxon>Cordycipitaceae</taxon>
        <taxon>Cordyceps</taxon>
    </lineage>
</organism>
<dbReference type="InterPro" id="IPR027417">
    <property type="entry name" value="P-loop_NTPase"/>
</dbReference>
<dbReference type="AlphaFoldDB" id="A0A167QN48"/>
<keyword evidence="7" id="KW-1133">Transmembrane helix</keyword>
<dbReference type="PANTHER" id="PTHR24223">
    <property type="entry name" value="ATP-BINDING CASSETTE SUB-FAMILY C"/>
    <property type="match status" value="1"/>
</dbReference>
<protein>
    <submittedName>
        <fullName evidence="11">Abc transporter</fullName>
    </submittedName>
</protein>
<proteinExistence type="predicted"/>
<evidence type="ECO:0000256" key="5">
    <source>
        <dbReference type="ARBA" id="ARBA00022741"/>
    </source>
</evidence>
<dbReference type="InterPro" id="IPR003593">
    <property type="entry name" value="AAA+_ATPase"/>
</dbReference>
<evidence type="ECO:0000259" key="10">
    <source>
        <dbReference type="PROSITE" id="PS50893"/>
    </source>
</evidence>
<evidence type="ECO:0000256" key="6">
    <source>
        <dbReference type="ARBA" id="ARBA00022840"/>
    </source>
</evidence>
<dbReference type="FunFam" id="3.40.50.300:FF:001172">
    <property type="entry name" value="Cystic fibrosis transmembrane conductance regulator"/>
    <property type="match status" value="1"/>
</dbReference>
<dbReference type="InterPro" id="IPR050173">
    <property type="entry name" value="ABC_transporter_C-like"/>
</dbReference>
<evidence type="ECO:0000256" key="3">
    <source>
        <dbReference type="ARBA" id="ARBA00022692"/>
    </source>
</evidence>
<keyword evidence="3" id="KW-0812">Transmembrane</keyword>
<dbReference type="CDD" id="cd03244">
    <property type="entry name" value="ABCC_MRP_domain2"/>
    <property type="match status" value="1"/>
</dbReference>
<keyword evidence="12" id="KW-1185">Reference proteome</keyword>
<evidence type="ECO:0000256" key="1">
    <source>
        <dbReference type="ARBA" id="ARBA00004141"/>
    </source>
</evidence>
<dbReference type="OrthoDB" id="6500128at2759"/>
<dbReference type="GO" id="GO:0042626">
    <property type="term" value="F:ATPase-coupled transmembrane transporter activity"/>
    <property type="evidence" value="ECO:0007669"/>
    <property type="project" value="TreeGrafter"/>
</dbReference>
<dbReference type="SMART" id="SM00382">
    <property type="entry name" value="AAA"/>
    <property type="match status" value="1"/>
</dbReference>
<reference evidence="11 12" key="1">
    <citation type="journal article" date="2016" name="Genome Biol. Evol.">
        <title>Divergent and convergent evolution of fungal pathogenicity.</title>
        <authorList>
            <person name="Shang Y."/>
            <person name="Xiao G."/>
            <person name="Zheng P."/>
            <person name="Cen K."/>
            <person name="Zhan S."/>
            <person name="Wang C."/>
        </authorList>
    </citation>
    <scope>NUCLEOTIDE SEQUENCE [LARGE SCALE GENOMIC DNA]</scope>
    <source>
        <strain evidence="11 12">ARSEF 2679</strain>
    </source>
</reference>
<keyword evidence="8" id="KW-0472">Membrane</keyword>
<gene>
    <name evidence="11" type="ORF">ISF_07033</name>
</gene>
<feature type="domain" description="ABC transporter" evidence="10">
    <location>
        <begin position="70"/>
        <end position="328"/>
    </location>
</feature>
<evidence type="ECO:0000256" key="8">
    <source>
        <dbReference type="ARBA" id="ARBA00023136"/>
    </source>
</evidence>
<evidence type="ECO:0000256" key="4">
    <source>
        <dbReference type="ARBA" id="ARBA00022737"/>
    </source>
</evidence>
<keyword evidence="9" id="KW-0325">Glycoprotein</keyword>
<keyword evidence="5" id="KW-0547">Nucleotide-binding</keyword>
<evidence type="ECO:0000313" key="11">
    <source>
        <dbReference type="EMBL" id="OAA57792.1"/>
    </source>
</evidence>
<dbReference type="EMBL" id="AZHB01000019">
    <property type="protein sequence ID" value="OAA57792.1"/>
    <property type="molecule type" value="Genomic_DNA"/>
</dbReference>
<dbReference type="PANTHER" id="PTHR24223:SF356">
    <property type="entry name" value="ATP-BINDING CASSETTE TRANSPORTER ABC4"/>
    <property type="match status" value="1"/>
</dbReference>
<keyword evidence="6" id="KW-0067">ATP-binding</keyword>
<dbReference type="PROSITE" id="PS00211">
    <property type="entry name" value="ABC_TRANSPORTER_1"/>
    <property type="match status" value="1"/>
</dbReference>